<feature type="transmembrane region" description="Helical" evidence="8">
    <location>
        <begin position="272"/>
        <end position="294"/>
    </location>
</feature>
<keyword evidence="10" id="KW-1185">Reference proteome</keyword>
<dbReference type="Pfam" id="PF03845">
    <property type="entry name" value="Spore_permease"/>
    <property type="match status" value="1"/>
</dbReference>
<evidence type="ECO:0000256" key="6">
    <source>
        <dbReference type="ARBA" id="ARBA00022989"/>
    </source>
</evidence>
<organism evidence="9 10">
    <name type="scientific">Anoxybacter fermentans</name>
    <dbReference type="NCBI Taxonomy" id="1323375"/>
    <lineage>
        <taxon>Bacteria</taxon>
        <taxon>Bacillati</taxon>
        <taxon>Bacillota</taxon>
        <taxon>Clostridia</taxon>
        <taxon>Halanaerobiales</taxon>
        <taxon>Anoxybacter</taxon>
    </lineage>
</organism>
<comment type="subcellular location">
    <subcellularLocation>
        <location evidence="1">Membrane</location>
        <topology evidence="1">Multi-pass membrane protein</topology>
    </subcellularLocation>
</comment>
<dbReference type="Proteomes" id="UP000267250">
    <property type="component" value="Chromosome"/>
</dbReference>
<dbReference type="GO" id="GO:0009847">
    <property type="term" value="P:spore germination"/>
    <property type="evidence" value="ECO:0007669"/>
    <property type="project" value="InterPro"/>
</dbReference>
<reference evidence="9 10" key="1">
    <citation type="submission" date="2016-07" db="EMBL/GenBank/DDBJ databases">
        <title>Genome and transcriptome analysis of iron-reducing fermentative bacteria Anoxybacter fermentans.</title>
        <authorList>
            <person name="Zeng X."/>
            <person name="Shao Z."/>
        </authorList>
    </citation>
    <scope>NUCLEOTIDE SEQUENCE [LARGE SCALE GENOMIC DNA]</scope>
    <source>
        <strain evidence="9 10">DY22613</strain>
    </source>
</reference>
<keyword evidence="7 8" id="KW-0472">Membrane</keyword>
<evidence type="ECO:0000313" key="9">
    <source>
        <dbReference type="EMBL" id="AZR74144.1"/>
    </source>
</evidence>
<evidence type="ECO:0000256" key="4">
    <source>
        <dbReference type="ARBA" id="ARBA00022544"/>
    </source>
</evidence>
<dbReference type="PANTHER" id="PTHR34975">
    <property type="entry name" value="SPORE GERMINATION PROTEIN A2"/>
    <property type="match status" value="1"/>
</dbReference>
<feature type="transmembrane region" description="Helical" evidence="8">
    <location>
        <begin position="123"/>
        <end position="139"/>
    </location>
</feature>
<dbReference type="EMBL" id="CP016379">
    <property type="protein sequence ID" value="AZR74144.1"/>
    <property type="molecule type" value="Genomic_DNA"/>
</dbReference>
<evidence type="ECO:0000256" key="1">
    <source>
        <dbReference type="ARBA" id="ARBA00004141"/>
    </source>
</evidence>
<dbReference type="InterPro" id="IPR004761">
    <property type="entry name" value="Spore_GerAB"/>
</dbReference>
<evidence type="ECO:0000256" key="8">
    <source>
        <dbReference type="SAM" id="Phobius"/>
    </source>
</evidence>
<keyword evidence="3" id="KW-0813">Transport</keyword>
<evidence type="ECO:0000256" key="5">
    <source>
        <dbReference type="ARBA" id="ARBA00022692"/>
    </source>
</evidence>
<dbReference type="RefSeq" id="WP_164731056.1">
    <property type="nucleotide sequence ID" value="NZ_CP016379.1"/>
</dbReference>
<dbReference type="KEGG" id="aft:BBF96_12495"/>
<feature type="transmembrane region" description="Helical" evidence="8">
    <location>
        <begin position="151"/>
        <end position="170"/>
    </location>
</feature>
<feature type="transmembrane region" description="Helical" evidence="8">
    <location>
        <begin position="331"/>
        <end position="353"/>
    </location>
</feature>
<evidence type="ECO:0000256" key="7">
    <source>
        <dbReference type="ARBA" id="ARBA00023136"/>
    </source>
</evidence>
<sequence>MKEIDIRENLITGRQMTFILIHIAVGVGFLSIARSIVTEGGRGGWITVLLAGIFWIGAIYIMGKLARIFPDQLVFNYVEIIVGKILGKIIVFLYFVYLLFIISLILSQFAAILNSFLLPKTPIPVLLFSMLVVVGYLAEKQLKNIGRVFEHLFFLLSLGFGVLLPIIFRIDRYNLFFEIEFSKLLKGTQVSLFSLAGLESFLVMYPLVKEKKNIQKFAYLSVAMVVLLYVYIVIINLGYYGEDVIAEVIWPTINLSKVIRVPFLGRLEFTFVLLWVIFAFTTVSGLYYLLVFGLQQKIPVKDKRKLNLFLIPVIYVITQIPKNLIEIFELSQYAGIFSVIFGFFIPLILLIIARIRGFQEG</sequence>
<proteinExistence type="inferred from homology"/>
<dbReference type="Gene3D" id="1.20.1740.10">
    <property type="entry name" value="Amino acid/polyamine transporter I"/>
    <property type="match status" value="1"/>
</dbReference>
<gene>
    <name evidence="9" type="ORF">BBF96_12495</name>
</gene>
<feature type="transmembrane region" description="Helical" evidence="8">
    <location>
        <begin position="217"/>
        <end position="240"/>
    </location>
</feature>
<feature type="transmembrane region" description="Helical" evidence="8">
    <location>
        <begin position="306"/>
        <end position="325"/>
    </location>
</feature>
<feature type="transmembrane region" description="Helical" evidence="8">
    <location>
        <begin position="190"/>
        <end position="208"/>
    </location>
</feature>
<dbReference type="PANTHER" id="PTHR34975:SF2">
    <property type="entry name" value="SPORE GERMINATION PROTEIN A2"/>
    <property type="match status" value="1"/>
</dbReference>
<accession>A0A3S9T0Q2</accession>
<comment type="similarity">
    <text evidence="2">Belongs to the amino acid-polyamine-organocation (APC) superfamily. Spore germination protein (SGP) (TC 2.A.3.9) family.</text>
</comment>
<feature type="transmembrane region" description="Helical" evidence="8">
    <location>
        <begin position="43"/>
        <end position="63"/>
    </location>
</feature>
<dbReference type="AlphaFoldDB" id="A0A3S9T0Q2"/>
<keyword evidence="5 8" id="KW-0812">Transmembrane</keyword>
<feature type="transmembrane region" description="Helical" evidence="8">
    <location>
        <begin position="16"/>
        <end position="37"/>
    </location>
</feature>
<dbReference type="GO" id="GO:0016020">
    <property type="term" value="C:membrane"/>
    <property type="evidence" value="ECO:0007669"/>
    <property type="project" value="UniProtKB-SubCell"/>
</dbReference>
<evidence type="ECO:0000313" key="10">
    <source>
        <dbReference type="Proteomes" id="UP000267250"/>
    </source>
</evidence>
<feature type="transmembrane region" description="Helical" evidence="8">
    <location>
        <begin position="91"/>
        <end position="117"/>
    </location>
</feature>
<evidence type="ECO:0000256" key="3">
    <source>
        <dbReference type="ARBA" id="ARBA00022448"/>
    </source>
</evidence>
<evidence type="ECO:0000256" key="2">
    <source>
        <dbReference type="ARBA" id="ARBA00007998"/>
    </source>
</evidence>
<name>A0A3S9T0Q2_9FIRM</name>
<keyword evidence="6 8" id="KW-1133">Transmembrane helix</keyword>
<dbReference type="NCBIfam" id="TIGR00912">
    <property type="entry name" value="2A0309"/>
    <property type="match status" value="1"/>
</dbReference>
<keyword evidence="4" id="KW-0309">Germination</keyword>
<protein>
    <submittedName>
        <fullName evidence="9">Uncharacterized protein</fullName>
    </submittedName>
</protein>